<dbReference type="AlphaFoldDB" id="A0A0P1GI64"/>
<dbReference type="STRING" id="928856.SAMN04488049_102284"/>
<feature type="transmembrane region" description="Helical" evidence="1">
    <location>
        <begin position="26"/>
        <end position="44"/>
    </location>
</feature>
<evidence type="ECO:0000256" key="1">
    <source>
        <dbReference type="SAM" id="Phobius"/>
    </source>
</evidence>
<reference evidence="2 3" key="1">
    <citation type="submission" date="2015-09" db="EMBL/GenBank/DDBJ databases">
        <authorList>
            <consortium name="Swine Surveillance"/>
        </authorList>
    </citation>
    <scope>NUCLEOTIDE SEQUENCE [LARGE SCALE GENOMIC DNA]</scope>
    <source>
        <strain evidence="2 3">CECT 7557</strain>
    </source>
</reference>
<evidence type="ECO:0008006" key="4">
    <source>
        <dbReference type="Google" id="ProtNLM"/>
    </source>
</evidence>
<evidence type="ECO:0000313" key="3">
    <source>
        <dbReference type="Proteomes" id="UP000052022"/>
    </source>
</evidence>
<keyword evidence="1" id="KW-1133">Transmembrane helix</keyword>
<organism evidence="2 3">
    <name type="scientific">Tritonibacter multivorans</name>
    <dbReference type="NCBI Taxonomy" id="928856"/>
    <lineage>
        <taxon>Bacteria</taxon>
        <taxon>Pseudomonadati</taxon>
        <taxon>Pseudomonadota</taxon>
        <taxon>Alphaproteobacteria</taxon>
        <taxon>Rhodobacterales</taxon>
        <taxon>Paracoccaceae</taxon>
        <taxon>Tritonibacter</taxon>
    </lineage>
</organism>
<dbReference type="RefSeq" id="WP_058291419.1">
    <property type="nucleotide sequence ID" value="NZ_CYSD01000042.1"/>
</dbReference>
<dbReference type="Proteomes" id="UP000052022">
    <property type="component" value="Unassembled WGS sequence"/>
</dbReference>
<keyword evidence="3" id="KW-1185">Reference proteome</keyword>
<sequence length="227" mass="24095">MSDTDSFIEEVTEEVRRDRLFLMLRRYGWIGVAGVLLIVGGATWREIQRSADQDAAQALGDQMTAALEQNSPEARAAALAEVQATGPAAQALLRMAEAGALVEAGDKAAAADMLKALASNGALDQVYRDLAAFKALGLQSDILSVDERRLAYEALARPGAPLYLLSQEQLALLEIETGDIDAAVARLREISLSAGVSRDLQDRVRQVIVALGGSLESGSEAEVSQDG</sequence>
<keyword evidence="1" id="KW-0812">Transmembrane</keyword>
<protein>
    <recommendedName>
        <fullName evidence="4">Tetratricopeptide repeat-like domain-containing protein</fullName>
    </recommendedName>
</protein>
<gene>
    <name evidence="2" type="ORF">TRM7557_03447</name>
</gene>
<dbReference type="OrthoDB" id="7173339at2"/>
<dbReference type="EMBL" id="CYSD01000042">
    <property type="protein sequence ID" value="CUH81485.1"/>
    <property type="molecule type" value="Genomic_DNA"/>
</dbReference>
<proteinExistence type="predicted"/>
<keyword evidence="1" id="KW-0472">Membrane</keyword>
<evidence type="ECO:0000313" key="2">
    <source>
        <dbReference type="EMBL" id="CUH81485.1"/>
    </source>
</evidence>
<name>A0A0P1GI64_9RHOB</name>
<accession>A0A0P1GI64</accession>